<name>A0A5J4X981_9EUKA</name>
<comment type="caution">
    <text evidence="1">The sequence shown here is derived from an EMBL/GenBank/DDBJ whole genome shotgun (WGS) entry which is preliminary data.</text>
</comment>
<proteinExistence type="predicted"/>
<protein>
    <submittedName>
        <fullName evidence="1">Uncharacterized protein</fullName>
    </submittedName>
</protein>
<gene>
    <name evidence="1" type="ORF">EZS28_000787</name>
</gene>
<dbReference type="EMBL" id="SNRW01000073">
    <property type="protein sequence ID" value="KAA6403674.1"/>
    <property type="molecule type" value="Genomic_DNA"/>
</dbReference>
<evidence type="ECO:0000313" key="2">
    <source>
        <dbReference type="Proteomes" id="UP000324800"/>
    </source>
</evidence>
<evidence type="ECO:0000313" key="1">
    <source>
        <dbReference type="EMBL" id="KAA6403674.1"/>
    </source>
</evidence>
<organism evidence="1 2">
    <name type="scientific">Streblomastix strix</name>
    <dbReference type="NCBI Taxonomy" id="222440"/>
    <lineage>
        <taxon>Eukaryota</taxon>
        <taxon>Metamonada</taxon>
        <taxon>Preaxostyla</taxon>
        <taxon>Oxymonadida</taxon>
        <taxon>Streblomastigidae</taxon>
        <taxon>Streblomastix</taxon>
    </lineage>
</organism>
<dbReference type="AlphaFoldDB" id="A0A5J4X981"/>
<dbReference type="Proteomes" id="UP000324800">
    <property type="component" value="Unassembled WGS sequence"/>
</dbReference>
<accession>A0A5J4X981</accession>
<sequence>MCRKHSSLSKYVYKYQLKLRNLRKYNQKKGIIPKAEQIRSLRIGFSAIEGDFVINYLLGHASSTIALVQQDGLLKIEANQKVIHTFQQNTIQDKDRMEFGSPEGRNVSSSPCTHKVSALKSSRAQPVYRRQLTSEQIEYDEQSLSNSETESDDGYIIEYNKTKKKVKYSQQRISQLKQQLSNFNYQIIRDSIVQIFIIERRIEKLAQFKLIQQIIPFSITSIPQQAQLGVSGLDQGTTYRLVSVVHLPISGSTFRVMNLFANSERCIKISFPIK</sequence>
<reference evidence="1 2" key="1">
    <citation type="submission" date="2019-03" db="EMBL/GenBank/DDBJ databases">
        <title>Single cell metagenomics reveals metabolic interactions within the superorganism composed of flagellate Streblomastix strix and complex community of Bacteroidetes bacteria on its surface.</title>
        <authorList>
            <person name="Treitli S.C."/>
            <person name="Kolisko M."/>
            <person name="Husnik F."/>
            <person name="Keeling P."/>
            <person name="Hampl V."/>
        </authorList>
    </citation>
    <scope>NUCLEOTIDE SEQUENCE [LARGE SCALE GENOMIC DNA]</scope>
    <source>
        <strain evidence="1">ST1C</strain>
    </source>
</reference>